<keyword evidence="4 5" id="KW-0413">Isomerase</keyword>
<evidence type="ECO:0000313" key="8">
    <source>
        <dbReference type="EMBL" id="KAL3872321.1"/>
    </source>
</evidence>
<dbReference type="PANTHER" id="PTHR44927">
    <property type="entry name" value="FK506-BINDING PROTEIN 15"/>
    <property type="match status" value="1"/>
</dbReference>
<feature type="region of interest" description="Disordered" evidence="6">
    <location>
        <begin position="1003"/>
        <end position="1189"/>
    </location>
</feature>
<evidence type="ECO:0000256" key="4">
    <source>
        <dbReference type="ARBA" id="ARBA00023235"/>
    </source>
</evidence>
<accession>A0ABD3WG16</accession>
<dbReference type="Gene3D" id="3.10.50.40">
    <property type="match status" value="1"/>
</dbReference>
<dbReference type="PROSITE" id="PS50059">
    <property type="entry name" value="FKBP_PPIASE"/>
    <property type="match status" value="1"/>
</dbReference>
<dbReference type="EC" id="5.2.1.8" evidence="2 5"/>
<evidence type="ECO:0000313" key="9">
    <source>
        <dbReference type="Proteomes" id="UP001634394"/>
    </source>
</evidence>
<name>A0ABD3WG16_SINWO</name>
<dbReference type="SUPFAM" id="SSF103657">
    <property type="entry name" value="BAR/IMD domain-like"/>
    <property type="match status" value="1"/>
</dbReference>
<evidence type="ECO:0000256" key="6">
    <source>
        <dbReference type="SAM" id="MobiDB-lite"/>
    </source>
</evidence>
<dbReference type="EMBL" id="JBJQND010000007">
    <property type="protein sequence ID" value="KAL3872321.1"/>
    <property type="molecule type" value="Genomic_DNA"/>
</dbReference>
<comment type="caution">
    <text evidence="8">The sequence shown here is derived from an EMBL/GenBank/DDBJ whole genome shotgun (WGS) entry which is preliminary data.</text>
</comment>
<evidence type="ECO:0000256" key="2">
    <source>
        <dbReference type="ARBA" id="ARBA00013194"/>
    </source>
</evidence>
<keyword evidence="3 5" id="KW-0697">Rotamase</keyword>
<dbReference type="InterPro" id="IPR046357">
    <property type="entry name" value="PPIase_dom_sf"/>
</dbReference>
<dbReference type="InterPro" id="IPR056598">
    <property type="entry name" value="FKBP-15_dom"/>
</dbReference>
<dbReference type="SUPFAM" id="SSF54534">
    <property type="entry name" value="FKBP-like"/>
    <property type="match status" value="1"/>
</dbReference>
<feature type="region of interest" description="Disordered" evidence="6">
    <location>
        <begin position="284"/>
        <end position="338"/>
    </location>
</feature>
<gene>
    <name evidence="8" type="ORF">ACJMK2_040252</name>
</gene>
<dbReference type="PANTHER" id="PTHR44927:SF1">
    <property type="entry name" value="FK506-BINDING PROTEIN 15"/>
    <property type="match status" value="1"/>
</dbReference>
<dbReference type="FunFam" id="3.10.50.40:FF:000006">
    <property type="entry name" value="Peptidyl-prolyl cis-trans isomerase"/>
    <property type="match status" value="1"/>
</dbReference>
<dbReference type="Pfam" id="PF23649">
    <property type="entry name" value="FKBP15"/>
    <property type="match status" value="1"/>
</dbReference>
<feature type="compositionally biased region" description="Acidic residues" evidence="6">
    <location>
        <begin position="1300"/>
        <end position="1312"/>
    </location>
</feature>
<dbReference type="Pfam" id="PF00254">
    <property type="entry name" value="FKBP_C"/>
    <property type="match status" value="1"/>
</dbReference>
<feature type="region of interest" description="Disordered" evidence="6">
    <location>
        <begin position="911"/>
        <end position="932"/>
    </location>
</feature>
<feature type="domain" description="PPIase FKBP-type" evidence="7">
    <location>
        <begin position="188"/>
        <end position="280"/>
    </location>
</feature>
<feature type="compositionally biased region" description="Polar residues" evidence="6">
    <location>
        <begin position="31"/>
        <end position="43"/>
    </location>
</feature>
<evidence type="ECO:0000256" key="3">
    <source>
        <dbReference type="ARBA" id="ARBA00023110"/>
    </source>
</evidence>
<reference evidence="8 9" key="1">
    <citation type="submission" date="2024-11" db="EMBL/GenBank/DDBJ databases">
        <title>Chromosome-level genome assembly of the freshwater bivalve Anodonta woodiana.</title>
        <authorList>
            <person name="Chen X."/>
        </authorList>
    </citation>
    <scope>NUCLEOTIDE SEQUENCE [LARGE SCALE GENOMIC DNA]</scope>
    <source>
        <strain evidence="8">MN2024</strain>
        <tissue evidence="8">Gills</tissue>
    </source>
</reference>
<feature type="region of interest" description="Disordered" evidence="6">
    <location>
        <begin position="357"/>
        <end position="399"/>
    </location>
</feature>
<feature type="compositionally biased region" description="Basic and acidic residues" evidence="6">
    <location>
        <begin position="1010"/>
        <end position="1021"/>
    </location>
</feature>
<feature type="region of interest" description="Disordered" evidence="6">
    <location>
        <begin position="31"/>
        <end position="57"/>
    </location>
</feature>
<sequence>MFFNADDDDQDFLTAPGSSKLGSLFGLDKASSQGGNESLTYTAPKQPKKTDVGGQNGGAGSPAVTLAVAVHAYKYVDGKYASQGKLGSAILANHAINDYRLLLYVSKTQQVTSAKITKAFNFTIQPNNYASFYDDARQTWSLMFDTEQNVTQFAKQIALAKANSAGGSLDTLISQDLTLGDGKVLENGDSVEVKYEGCLFSNYTFGQVFDSNVSSEKLFRFKIGQGKVIKGWDQGMLGMKKGSKRLLVLPPSLGYGAQGTGSKIPPNSTLIFEVEVVRVKVSKSDSESPVPTPAPTPQAVAAPPPSQYEEEEEEGASTVKSRSKSITEHMAQSAGSDKAKLISRMARMGQPMLPLSGAVAAQPSESDEEEEHTPESPQPMYETPAMHKPESISKPVPKTAKPKMSHVQAQHPMSTPMGQPMMQTFHMGQSAQMPPSFVQNLPGAQQVALFQPQQSFLQQQQQAALLQQQQMQQGFQNPVSMQSQMYGGSVQSMQQPAVPGTSIPQYPFPGAASMTASQSSDIILLTETRQQSTEVRLSLGKVSDKVDRILEKLDVIQSYNADSRAHSALTPNMEATVLLHNIQRIVQENDRLKKELLEMSSRVESQNDKISKLLQQNQSYIEKSHLMLEERNEGFKTTANQSQARLLQLEQEKVQLATQLSSATSQLSDLLSEINTLKKREMEFRQKLGLTNEDSKRLQEELETLRAQHQDDESKIADLNRLCREEKQARKSAENKYSQIQEEIHDLKSANEMLEKNSVEKKRKAAEEKRRLEEEWEESKHNFEREIQNLKEKLRKQKSSIDSVSSQQVTQMEEEITREWREKCDKLLATAQEKNNRILQEVKEEKAELEKKVEELENKVQQLRSQSGSSDERISELQSEVEELATWKEKYETLKKNASTMKDRYEERLKELEEEKEEVEEEKQDVETERDQLQKQLERLQEQVQHIQSTPQAATPGNQQAVITEVKKIMNSVYQQLRSEFESNETYTGADVLAAILAAIKTTTLSLMNKDNEPAARKRESEDADDENENEKEEEETYSEEEEEDEDEEDSDDEKDKHDAEKIQALELVIDKSDEEQMVFQEKNQIQTETDSEKLDYQTVPVNKGEEFKSSSQNNVSNLRNSVSRDVEEEQADDVNVDEEEEIVNSLTEAELEAASKMPNSTEPFMPEPNSSDEVSSESNGSMSRPSSKIILDSFSEEFDVLTKNSKKRSSSHLSPVPILQTDPPPLPDDNNSSQNGKEDSPLFGDDDNVAETLGIKPDKQEKEVSEADKKKTKSKLPSKSDLLGEEQDAKPQPPPPLFGDDDDDDDLDWLS</sequence>
<feature type="compositionally biased region" description="Basic and acidic residues" evidence="6">
    <location>
        <begin position="1257"/>
        <end position="1270"/>
    </location>
</feature>
<protein>
    <recommendedName>
        <fullName evidence="2 5">peptidylprolyl isomerase</fullName>
        <ecNumber evidence="2 5">5.2.1.8</ecNumber>
    </recommendedName>
</protein>
<keyword evidence="9" id="KW-1185">Reference proteome</keyword>
<organism evidence="8 9">
    <name type="scientific">Sinanodonta woodiana</name>
    <name type="common">Chinese pond mussel</name>
    <name type="synonym">Anodonta woodiana</name>
    <dbReference type="NCBI Taxonomy" id="1069815"/>
    <lineage>
        <taxon>Eukaryota</taxon>
        <taxon>Metazoa</taxon>
        <taxon>Spiralia</taxon>
        <taxon>Lophotrochozoa</taxon>
        <taxon>Mollusca</taxon>
        <taxon>Bivalvia</taxon>
        <taxon>Autobranchia</taxon>
        <taxon>Heteroconchia</taxon>
        <taxon>Palaeoheterodonta</taxon>
        <taxon>Unionida</taxon>
        <taxon>Unionoidea</taxon>
        <taxon>Unionidae</taxon>
        <taxon>Unioninae</taxon>
        <taxon>Sinanodonta</taxon>
    </lineage>
</organism>
<dbReference type="InterPro" id="IPR001179">
    <property type="entry name" value="PPIase_FKBP_dom"/>
</dbReference>
<proteinExistence type="predicted"/>
<feature type="compositionally biased region" description="Acidic residues" evidence="6">
    <location>
        <begin position="914"/>
        <end position="924"/>
    </location>
</feature>
<dbReference type="GO" id="GO:0003755">
    <property type="term" value="F:peptidyl-prolyl cis-trans isomerase activity"/>
    <property type="evidence" value="ECO:0007669"/>
    <property type="project" value="UniProtKB-KW"/>
</dbReference>
<evidence type="ECO:0000256" key="1">
    <source>
        <dbReference type="ARBA" id="ARBA00000971"/>
    </source>
</evidence>
<comment type="catalytic activity">
    <reaction evidence="1 5">
        <text>[protein]-peptidylproline (omega=180) = [protein]-peptidylproline (omega=0)</text>
        <dbReference type="Rhea" id="RHEA:16237"/>
        <dbReference type="Rhea" id="RHEA-COMP:10747"/>
        <dbReference type="Rhea" id="RHEA-COMP:10748"/>
        <dbReference type="ChEBI" id="CHEBI:83833"/>
        <dbReference type="ChEBI" id="CHEBI:83834"/>
        <dbReference type="EC" id="5.2.1.8"/>
    </reaction>
</comment>
<feature type="compositionally biased region" description="Pro residues" evidence="6">
    <location>
        <begin position="290"/>
        <end position="306"/>
    </location>
</feature>
<feature type="compositionally biased region" description="Acidic residues" evidence="6">
    <location>
        <begin position="1022"/>
        <end position="1053"/>
    </location>
</feature>
<feature type="compositionally biased region" description="Low complexity" evidence="6">
    <location>
        <begin position="1110"/>
        <end position="1124"/>
    </location>
</feature>
<feature type="compositionally biased region" description="Acidic residues" evidence="6">
    <location>
        <begin position="1127"/>
        <end position="1143"/>
    </location>
</feature>
<evidence type="ECO:0000259" key="7">
    <source>
        <dbReference type="PROSITE" id="PS50059"/>
    </source>
</evidence>
<dbReference type="InterPro" id="IPR027267">
    <property type="entry name" value="AH/BAR_dom_sf"/>
</dbReference>
<feature type="compositionally biased region" description="Basic and acidic residues" evidence="6">
    <location>
        <begin position="1054"/>
        <end position="1072"/>
    </location>
</feature>
<feature type="compositionally biased region" description="Low complexity" evidence="6">
    <location>
        <begin position="1170"/>
        <end position="1184"/>
    </location>
</feature>
<dbReference type="Proteomes" id="UP001634394">
    <property type="component" value="Unassembled WGS sequence"/>
</dbReference>
<evidence type="ECO:0000256" key="5">
    <source>
        <dbReference type="PROSITE-ProRule" id="PRU00277"/>
    </source>
</evidence>
<feature type="region of interest" description="Disordered" evidence="6">
    <location>
        <begin position="1202"/>
        <end position="1312"/>
    </location>
</feature>